<dbReference type="PATRIC" id="fig|1291734.4.peg.1993"/>
<keyword evidence="3" id="KW-1003">Cell membrane</keyword>
<evidence type="ECO:0000256" key="7">
    <source>
        <dbReference type="SAM" id="Phobius"/>
    </source>
</evidence>
<gene>
    <name evidence="9" type="ORF">FD02_GL001941</name>
</gene>
<feature type="transmembrane region" description="Helical" evidence="7">
    <location>
        <begin position="38"/>
        <end position="62"/>
    </location>
</feature>
<feature type="transmembrane region" description="Helical" evidence="7">
    <location>
        <begin position="223"/>
        <end position="246"/>
    </location>
</feature>
<evidence type="ECO:0000256" key="5">
    <source>
        <dbReference type="ARBA" id="ARBA00022989"/>
    </source>
</evidence>
<dbReference type="PANTHER" id="PTHR47371">
    <property type="entry name" value="LIPOTEICHOIC ACID SYNTHASE"/>
    <property type="match status" value="1"/>
</dbReference>
<evidence type="ECO:0000256" key="1">
    <source>
        <dbReference type="ARBA" id="ARBA00004651"/>
    </source>
</evidence>
<evidence type="ECO:0000313" key="9">
    <source>
        <dbReference type="EMBL" id="KRK71699.1"/>
    </source>
</evidence>
<feature type="domain" description="Sulfatase N-terminal" evidence="8">
    <location>
        <begin position="619"/>
        <end position="905"/>
    </location>
</feature>
<dbReference type="InterPro" id="IPR050448">
    <property type="entry name" value="OpgB/LTA_synthase_biosynth"/>
</dbReference>
<evidence type="ECO:0000256" key="4">
    <source>
        <dbReference type="ARBA" id="ARBA00022692"/>
    </source>
</evidence>
<keyword evidence="5 7" id="KW-1133">Transmembrane helix</keyword>
<feature type="transmembrane region" description="Helical" evidence="7">
    <location>
        <begin position="190"/>
        <end position="211"/>
    </location>
</feature>
<feature type="transmembrane region" description="Helical" evidence="7">
    <location>
        <begin position="145"/>
        <end position="178"/>
    </location>
</feature>
<feature type="transmembrane region" description="Helical" evidence="7">
    <location>
        <begin position="74"/>
        <end position="95"/>
    </location>
</feature>
<feature type="transmembrane region" description="Helical" evidence="7">
    <location>
        <begin position="435"/>
        <end position="453"/>
    </location>
</feature>
<sequence>MTRGINSVIILGIIFTQLIMGSGRMWMAAIGGTHLTLLWLAGALLYYGTLVMLVVGILWWLLALGTRPIAFKRVAQAWLTIVVTGVGIVATGIATNSINSVQTIYDVVMPITRQALPLVTGLIAFLLLQPGLIRLAKNKGFSRLVWGLLAINIVFGRDGLGFGSGATVTGVILLGALALTLAPATHYRRSIGVTLASGVIGYATIIIMAWLRVSREASIDVAFRFVTALSPLTVLPAVGIVSLLLAWRGGQSDQPNEEMPSSVTNWGIFVALFLTTQPSVVGLFRWLLTLMRVRIFNWCGGLWVVPAAISISLLVFIGAWLVWQIVMRLPWWQAMGRWREGDLLTFANQLMPQWLQALKKFWHVSWPAVVAGLTLFVVQCSSTMLLHLSFKFVEKWGSGNQNIFSSVIFGGPSIMIAGTLVLLMAFWVLRGLTGRYWLSLVLVSAATLVFGVANRLKIENRSEPVVPSDIAELTGIQELLGMVNRGVVIATVIGLVLLIGVIIWLERRHQVQAPVWWWRITTVVIGLAFLAGSAYMHVARSPLTRFYQVLGIQPDSNKDILYYAQKEGPVTFFLSQLNVPTMDQPTGYSEAAIKALVTKYDKTAQVLNRQRTTASNQLTVLFNLSESFATPTRLAGVTLNQNPIPNITQLRQHATSGSMMSFGYGGGTANMEYMSLTGMSMGLFSSSTLVPNTQVVPAEKIAPNVGDWFDYASAIHPYKGAFYNRIGVYKKYQFNKFVYLGSADKIIDQKRIGTSPYLSDETAYANALNQIKSRQGGQFINLITMQNHMPFTQDTYPDHQFKASGKLVNSSNRFEVEHYSQGIHYTDTDVKRFVAQLDRINKPIIWVFYGDHLPAIYNLPTSVDKYATDYFIYANRYARDHGAQQKMTTNTNYVGTNDFIAMALAQGNAKVDAYGALLTKVQQELPTVWFPGTNAQGKQVPQFVNEQGKLIPLTKLTKRQRVLFHDYQLLQYDITAGKQYALKAGVMKTVKK</sequence>
<feature type="transmembrane region" description="Helical" evidence="7">
    <location>
        <begin position="407"/>
        <end position="429"/>
    </location>
</feature>
<comment type="subcellular location">
    <subcellularLocation>
        <location evidence="1">Cell membrane</location>
        <topology evidence="1">Multi-pass membrane protein</topology>
    </subcellularLocation>
</comment>
<feature type="transmembrane region" description="Helical" evidence="7">
    <location>
        <begin position="266"/>
        <end position="288"/>
    </location>
</feature>
<evidence type="ECO:0000259" key="8">
    <source>
        <dbReference type="Pfam" id="PF00884"/>
    </source>
</evidence>
<comment type="pathway">
    <text evidence="2">Cell wall biogenesis; lipoteichoic acid biosynthesis.</text>
</comment>
<keyword evidence="6 7" id="KW-0472">Membrane</keyword>
<dbReference type="Gene3D" id="3.40.720.10">
    <property type="entry name" value="Alkaline Phosphatase, subunit A"/>
    <property type="match status" value="1"/>
</dbReference>
<evidence type="ECO:0000313" key="10">
    <source>
        <dbReference type="Proteomes" id="UP000051804"/>
    </source>
</evidence>
<dbReference type="InterPro" id="IPR000917">
    <property type="entry name" value="Sulfatase_N"/>
</dbReference>
<evidence type="ECO:0000256" key="2">
    <source>
        <dbReference type="ARBA" id="ARBA00004936"/>
    </source>
</evidence>
<reference evidence="9 10" key="1">
    <citation type="journal article" date="2015" name="Genome Announc.">
        <title>Expanding the biotechnology potential of lactobacilli through comparative genomics of 213 strains and associated genera.</title>
        <authorList>
            <person name="Sun Z."/>
            <person name="Harris H.M."/>
            <person name="McCann A."/>
            <person name="Guo C."/>
            <person name="Argimon S."/>
            <person name="Zhang W."/>
            <person name="Yang X."/>
            <person name="Jeffery I.B."/>
            <person name="Cooney J.C."/>
            <person name="Kagawa T.F."/>
            <person name="Liu W."/>
            <person name="Song Y."/>
            <person name="Salvetti E."/>
            <person name="Wrobel A."/>
            <person name="Rasinkangas P."/>
            <person name="Parkhill J."/>
            <person name="Rea M.C."/>
            <person name="O'Sullivan O."/>
            <person name="Ritari J."/>
            <person name="Douillard F.P."/>
            <person name="Paul Ross R."/>
            <person name="Yang R."/>
            <person name="Briner A.E."/>
            <person name="Felis G.E."/>
            <person name="de Vos W.M."/>
            <person name="Barrangou R."/>
            <person name="Klaenhammer T.R."/>
            <person name="Caufield P.W."/>
            <person name="Cui Y."/>
            <person name="Zhang H."/>
            <person name="O'Toole P.W."/>
        </authorList>
    </citation>
    <scope>NUCLEOTIDE SEQUENCE [LARGE SCALE GENOMIC DNA]</scope>
    <source>
        <strain evidence="9 10">JCM 17158</strain>
    </source>
</reference>
<feature type="transmembrane region" description="Helical" evidence="7">
    <location>
        <begin position="300"/>
        <end position="323"/>
    </location>
</feature>
<feature type="transmembrane region" description="Helical" evidence="7">
    <location>
        <begin position="115"/>
        <end position="133"/>
    </location>
</feature>
<dbReference type="GO" id="GO:0005886">
    <property type="term" value="C:plasma membrane"/>
    <property type="evidence" value="ECO:0007669"/>
    <property type="project" value="UniProtKB-SubCell"/>
</dbReference>
<feature type="transmembrane region" description="Helical" evidence="7">
    <location>
        <begin position="486"/>
        <end position="505"/>
    </location>
</feature>
<feature type="transmembrane region" description="Helical" evidence="7">
    <location>
        <begin position="364"/>
        <end position="386"/>
    </location>
</feature>
<dbReference type="AlphaFoldDB" id="A0A0R1JR55"/>
<dbReference type="Proteomes" id="UP000051804">
    <property type="component" value="Unassembled WGS sequence"/>
</dbReference>
<keyword evidence="4 7" id="KW-0812">Transmembrane</keyword>
<dbReference type="Pfam" id="PF00884">
    <property type="entry name" value="Sulfatase"/>
    <property type="match status" value="1"/>
</dbReference>
<feature type="transmembrane region" description="Helical" evidence="7">
    <location>
        <begin position="517"/>
        <end position="538"/>
    </location>
</feature>
<accession>A0A0R1JR55</accession>
<dbReference type="SUPFAM" id="SSF53649">
    <property type="entry name" value="Alkaline phosphatase-like"/>
    <property type="match status" value="1"/>
</dbReference>
<proteinExistence type="predicted"/>
<dbReference type="STRING" id="1291734.FD02_GL001941"/>
<dbReference type="EMBL" id="AZDJ01000026">
    <property type="protein sequence ID" value="KRK71699.1"/>
    <property type="molecule type" value="Genomic_DNA"/>
</dbReference>
<dbReference type="PANTHER" id="PTHR47371:SF3">
    <property type="entry name" value="PHOSPHOGLYCEROL TRANSFERASE I"/>
    <property type="match status" value="1"/>
</dbReference>
<keyword evidence="10" id="KW-1185">Reference proteome</keyword>
<organism evidence="9 10">
    <name type="scientific">Lacticaseibacillus nasuensis JCM 17158</name>
    <dbReference type="NCBI Taxonomy" id="1291734"/>
    <lineage>
        <taxon>Bacteria</taxon>
        <taxon>Bacillati</taxon>
        <taxon>Bacillota</taxon>
        <taxon>Bacilli</taxon>
        <taxon>Lactobacillales</taxon>
        <taxon>Lactobacillaceae</taxon>
        <taxon>Lacticaseibacillus</taxon>
    </lineage>
</organism>
<dbReference type="InterPro" id="IPR017850">
    <property type="entry name" value="Alkaline_phosphatase_core_sf"/>
</dbReference>
<comment type="caution">
    <text evidence="9">The sequence shown here is derived from an EMBL/GenBank/DDBJ whole genome shotgun (WGS) entry which is preliminary data.</text>
</comment>
<evidence type="ECO:0000256" key="3">
    <source>
        <dbReference type="ARBA" id="ARBA00022475"/>
    </source>
</evidence>
<evidence type="ECO:0000256" key="6">
    <source>
        <dbReference type="ARBA" id="ARBA00023136"/>
    </source>
</evidence>
<protein>
    <submittedName>
        <fullName evidence="9">Arylsulfatase</fullName>
    </submittedName>
</protein>
<feature type="transmembrane region" description="Helical" evidence="7">
    <location>
        <begin position="7"/>
        <end position="26"/>
    </location>
</feature>
<dbReference type="CDD" id="cd16015">
    <property type="entry name" value="LTA_synthase"/>
    <property type="match status" value="1"/>
</dbReference>
<name>A0A0R1JR55_9LACO</name>